<dbReference type="PANTHER" id="PTHR22789">
    <property type="entry name" value="FUCULOSE PHOSPHATE ALDOLASE"/>
    <property type="match status" value="1"/>
</dbReference>
<evidence type="ECO:0000259" key="3">
    <source>
        <dbReference type="SMART" id="SM01007"/>
    </source>
</evidence>
<dbReference type="GO" id="GO:0046872">
    <property type="term" value="F:metal ion binding"/>
    <property type="evidence" value="ECO:0007669"/>
    <property type="project" value="UniProtKB-KW"/>
</dbReference>
<dbReference type="InterPro" id="IPR050197">
    <property type="entry name" value="Aldolase_class_II_sugar_metab"/>
</dbReference>
<dbReference type="PANTHER" id="PTHR22789:SF0">
    <property type="entry name" value="3-OXO-TETRONATE 4-PHOSPHATE DECARBOXYLASE-RELATED"/>
    <property type="match status" value="1"/>
</dbReference>
<keyword evidence="5" id="KW-1185">Reference proteome</keyword>
<dbReference type="SUPFAM" id="SSF53639">
    <property type="entry name" value="AraD/HMP-PK domain-like"/>
    <property type="match status" value="1"/>
</dbReference>
<protein>
    <submittedName>
        <fullName evidence="4">Class II aldolase/adducin family protein</fullName>
    </submittedName>
</protein>
<dbReference type="GO" id="GO:0016832">
    <property type="term" value="F:aldehyde-lyase activity"/>
    <property type="evidence" value="ECO:0007669"/>
    <property type="project" value="TreeGrafter"/>
</dbReference>
<keyword evidence="1" id="KW-0479">Metal-binding</keyword>
<dbReference type="GO" id="GO:0019323">
    <property type="term" value="P:pentose catabolic process"/>
    <property type="evidence" value="ECO:0007669"/>
    <property type="project" value="TreeGrafter"/>
</dbReference>
<proteinExistence type="predicted"/>
<reference evidence="4 5" key="1">
    <citation type="submission" date="2020-08" db="EMBL/GenBank/DDBJ databases">
        <title>Cohnella phylogeny.</title>
        <authorList>
            <person name="Dunlap C."/>
        </authorList>
    </citation>
    <scope>NUCLEOTIDE SEQUENCE [LARGE SCALE GENOMIC DNA]</scope>
    <source>
        <strain evidence="4 5">DSM 25241</strain>
    </source>
</reference>
<evidence type="ECO:0000256" key="1">
    <source>
        <dbReference type="ARBA" id="ARBA00022723"/>
    </source>
</evidence>
<sequence>MLSRQLAWGNSGNISARLSERSMLITGSGTELGQLNPEDLVQVDLESMEWEGELKPSKEIPMHSEIYKARPDAQAVLHASPFWSTMMACTSIPYVSELFVESMYYMEKVAYVDYFHPGSAALGASVGEKCREANILILRNHGVIVFDTSIKEARMALETLEMTSRMILTARIGGIPLQTLSNEVSADFLQNAGYKPRRAIHTDK</sequence>
<dbReference type="SMART" id="SM01007">
    <property type="entry name" value="Aldolase_II"/>
    <property type="match status" value="1"/>
</dbReference>
<dbReference type="Gene3D" id="3.40.225.10">
    <property type="entry name" value="Class II aldolase/adducin N-terminal domain"/>
    <property type="match status" value="1"/>
</dbReference>
<keyword evidence="2" id="KW-0456">Lyase</keyword>
<dbReference type="GO" id="GO:0005829">
    <property type="term" value="C:cytosol"/>
    <property type="evidence" value="ECO:0007669"/>
    <property type="project" value="TreeGrafter"/>
</dbReference>
<comment type="caution">
    <text evidence="4">The sequence shown here is derived from an EMBL/GenBank/DDBJ whole genome shotgun (WGS) entry which is preliminary data.</text>
</comment>
<evidence type="ECO:0000313" key="4">
    <source>
        <dbReference type="EMBL" id="MBB6637314.1"/>
    </source>
</evidence>
<feature type="domain" description="Class II aldolase/adducin N-terminal" evidence="3">
    <location>
        <begin position="1"/>
        <end position="168"/>
    </location>
</feature>
<organism evidence="4 5">
    <name type="scientific">Cohnella thailandensis</name>
    <dbReference type="NCBI Taxonomy" id="557557"/>
    <lineage>
        <taxon>Bacteria</taxon>
        <taxon>Bacillati</taxon>
        <taxon>Bacillota</taxon>
        <taxon>Bacilli</taxon>
        <taxon>Bacillales</taxon>
        <taxon>Paenibacillaceae</taxon>
        <taxon>Cohnella</taxon>
    </lineage>
</organism>
<dbReference type="Proteomes" id="UP000535838">
    <property type="component" value="Unassembled WGS sequence"/>
</dbReference>
<accession>A0A841SZI2</accession>
<dbReference type="Pfam" id="PF00596">
    <property type="entry name" value="Aldolase_II"/>
    <property type="match status" value="1"/>
</dbReference>
<dbReference type="AlphaFoldDB" id="A0A841SZI2"/>
<gene>
    <name evidence="4" type="ORF">H7B67_24565</name>
</gene>
<dbReference type="InterPro" id="IPR001303">
    <property type="entry name" value="Aldolase_II/adducin_N"/>
</dbReference>
<name>A0A841SZI2_9BACL</name>
<evidence type="ECO:0000313" key="5">
    <source>
        <dbReference type="Proteomes" id="UP000535838"/>
    </source>
</evidence>
<evidence type="ECO:0000256" key="2">
    <source>
        <dbReference type="ARBA" id="ARBA00023239"/>
    </source>
</evidence>
<dbReference type="EMBL" id="JACJVQ010000021">
    <property type="protein sequence ID" value="MBB6637314.1"/>
    <property type="molecule type" value="Genomic_DNA"/>
</dbReference>
<dbReference type="InterPro" id="IPR036409">
    <property type="entry name" value="Aldolase_II/adducin_N_sf"/>
</dbReference>